<dbReference type="GO" id="GO:0016628">
    <property type="term" value="F:oxidoreductase activity, acting on the CH-CH group of donors, NAD or NADP as acceptor"/>
    <property type="evidence" value="ECO:0007669"/>
    <property type="project" value="InterPro"/>
</dbReference>
<evidence type="ECO:0000313" key="2">
    <source>
        <dbReference type="EMBL" id="OKH50703.1"/>
    </source>
</evidence>
<feature type="domain" description="FAD-binding" evidence="1">
    <location>
        <begin position="2"/>
        <end position="158"/>
    </location>
</feature>
<accession>A0A1U7JAC9</accession>
<dbReference type="Proteomes" id="UP000185557">
    <property type="component" value="Unassembled WGS sequence"/>
</dbReference>
<dbReference type="Gene3D" id="3.50.50.60">
    <property type="entry name" value="FAD/NAD(P)-binding domain"/>
    <property type="match status" value="1"/>
</dbReference>
<evidence type="ECO:0000259" key="1">
    <source>
        <dbReference type="Pfam" id="PF01494"/>
    </source>
</evidence>
<gene>
    <name evidence="2" type="ORF">NIES30_00995</name>
</gene>
<keyword evidence="3" id="KW-1185">Reference proteome</keyword>
<dbReference type="OrthoDB" id="9806565at2"/>
<dbReference type="AlphaFoldDB" id="A0A1U7JAC9"/>
<protein>
    <submittedName>
        <fullName evidence="2">NAD-binding protein</fullName>
    </submittedName>
</protein>
<dbReference type="RefSeq" id="WP_073606519.1">
    <property type="nucleotide sequence ID" value="NZ_MRCG01000001.1"/>
</dbReference>
<sequence>MYDVIVVGAGPAGASTAYHLAKQGHSVLIVEKDSLPRYKPCSGAVSPSVAEFFDFDFAPAIDRPMRRVRYTYKLGDPIEAELATADPIWMVKREVFDHFLVQQAQKQGAQLKDGTAVTGIENKGDYWQVTTADGTLEAAYLVAADGATGPMAKWLGFPDLTLRTASVLEVLTPLGDDCAINFEFGLVKQGCAWNFPKAEGYSIGAATFLGQAPTDYRKALEKYSQSFGVSLDQGTVYSHPLKLWDGNHPLHTHRAVLVGEAAAIVDPLSAEGIRPGMISGVRAAEAIHAALGGDTQALANYTATMHATWGEDMPWARRIAGLFFRVPGIGYRVGIKRPTATQRLGQILAGEVRYADIAGRVMKRLSGGLLSG</sequence>
<name>A0A1U7JAC9_9CYAN</name>
<dbReference type="InterPro" id="IPR050407">
    <property type="entry name" value="Geranylgeranyl_reductase"/>
</dbReference>
<dbReference type="InterPro" id="IPR011777">
    <property type="entry name" value="Geranylgeranyl_Rdtase_fam"/>
</dbReference>
<proteinExistence type="predicted"/>
<organism evidence="2 3">
    <name type="scientific">Phormidium tenue NIES-30</name>
    <dbReference type="NCBI Taxonomy" id="549789"/>
    <lineage>
        <taxon>Bacteria</taxon>
        <taxon>Bacillati</taxon>
        <taxon>Cyanobacteriota</taxon>
        <taxon>Cyanophyceae</taxon>
        <taxon>Oscillatoriophycideae</taxon>
        <taxon>Oscillatoriales</taxon>
        <taxon>Oscillatoriaceae</taxon>
        <taxon>Phormidium</taxon>
    </lineage>
</organism>
<dbReference type="EMBL" id="MRCG01000001">
    <property type="protein sequence ID" value="OKH50703.1"/>
    <property type="molecule type" value="Genomic_DNA"/>
</dbReference>
<dbReference type="PANTHER" id="PTHR42685:SF22">
    <property type="entry name" value="CONDITIONED MEDIUM FACTOR RECEPTOR 1"/>
    <property type="match status" value="1"/>
</dbReference>
<dbReference type="PRINTS" id="PR00420">
    <property type="entry name" value="RNGMNOXGNASE"/>
</dbReference>
<evidence type="ECO:0000313" key="3">
    <source>
        <dbReference type="Proteomes" id="UP000185557"/>
    </source>
</evidence>
<dbReference type="STRING" id="549789.NIES30_00995"/>
<dbReference type="GO" id="GO:0071949">
    <property type="term" value="F:FAD binding"/>
    <property type="evidence" value="ECO:0007669"/>
    <property type="project" value="InterPro"/>
</dbReference>
<dbReference type="Pfam" id="PF01494">
    <property type="entry name" value="FAD_binding_3"/>
    <property type="match status" value="1"/>
</dbReference>
<dbReference type="NCBIfam" id="TIGR02032">
    <property type="entry name" value="GG-red-SF"/>
    <property type="match status" value="1"/>
</dbReference>
<dbReference type="SUPFAM" id="SSF51905">
    <property type="entry name" value="FAD/NAD(P)-binding domain"/>
    <property type="match status" value="1"/>
</dbReference>
<reference evidence="2 3" key="1">
    <citation type="submission" date="2016-11" db="EMBL/GenBank/DDBJ databases">
        <title>Draft Genome Sequences of Nine Cyanobacterial Strains from Diverse Habitats.</title>
        <authorList>
            <person name="Zhu T."/>
            <person name="Hou S."/>
            <person name="Lu X."/>
            <person name="Hess W.R."/>
        </authorList>
    </citation>
    <scope>NUCLEOTIDE SEQUENCE [LARGE SCALE GENOMIC DNA]</scope>
    <source>
        <strain evidence="2 3">NIES-30</strain>
    </source>
</reference>
<dbReference type="PANTHER" id="PTHR42685">
    <property type="entry name" value="GERANYLGERANYL DIPHOSPHATE REDUCTASE"/>
    <property type="match status" value="1"/>
</dbReference>
<dbReference type="InterPro" id="IPR036188">
    <property type="entry name" value="FAD/NAD-bd_sf"/>
</dbReference>
<comment type="caution">
    <text evidence="2">The sequence shown here is derived from an EMBL/GenBank/DDBJ whole genome shotgun (WGS) entry which is preliminary data.</text>
</comment>
<dbReference type="InterPro" id="IPR002938">
    <property type="entry name" value="FAD-bd"/>
</dbReference>